<evidence type="ECO:0008006" key="3">
    <source>
        <dbReference type="Google" id="ProtNLM"/>
    </source>
</evidence>
<reference evidence="1 2" key="1">
    <citation type="submission" date="2019-02" db="EMBL/GenBank/DDBJ databases">
        <title>Deep-cultivation of Planctomycetes and their phenomic and genomic characterization uncovers novel biology.</title>
        <authorList>
            <person name="Wiegand S."/>
            <person name="Jogler M."/>
            <person name="Boedeker C."/>
            <person name="Pinto D."/>
            <person name="Vollmers J."/>
            <person name="Rivas-Marin E."/>
            <person name="Kohn T."/>
            <person name="Peeters S.H."/>
            <person name="Heuer A."/>
            <person name="Rast P."/>
            <person name="Oberbeckmann S."/>
            <person name="Bunk B."/>
            <person name="Jeske O."/>
            <person name="Meyerdierks A."/>
            <person name="Storesund J.E."/>
            <person name="Kallscheuer N."/>
            <person name="Luecker S."/>
            <person name="Lage O.M."/>
            <person name="Pohl T."/>
            <person name="Merkel B.J."/>
            <person name="Hornburger P."/>
            <person name="Mueller R.-W."/>
            <person name="Bruemmer F."/>
            <person name="Labrenz M."/>
            <person name="Spormann A.M."/>
            <person name="Op den Camp H."/>
            <person name="Overmann J."/>
            <person name="Amann R."/>
            <person name="Jetten M.S.M."/>
            <person name="Mascher T."/>
            <person name="Medema M.H."/>
            <person name="Devos D.P."/>
            <person name="Kaster A.-K."/>
            <person name="Ovreas L."/>
            <person name="Rohde M."/>
            <person name="Galperin M.Y."/>
            <person name="Jogler C."/>
        </authorList>
    </citation>
    <scope>NUCLEOTIDE SEQUENCE [LARGE SCALE GENOMIC DNA]</scope>
    <source>
        <strain evidence="1 2">V22</strain>
    </source>
</reference>
<gene>
    <name evidence="1" type="ORF">V22_15540</name>
</gene>
<dbReference type="EMBL" id="CP036316">
    <property type="protein sequence ID" value="QDT64321.1"/>
    <property type="molecule type" value="Genomic_DNA"/>
</dbReference>
<accession>A0A517T7H3</accession>
<evidence type="ECO:0000313" key="1">
    <source>
        <dbReference type="EMBL" id="QDT64321.1"/>
    </source>
</evidence>
<organism evidence="1 2">
    <name type="scientific">Calycomorphotria hydatis</name>
    <dbReference type="NCBI Taxonomy" id="2528027"/>
    <lineage>
        <taxon>Bacteria</taxon>
        <taxon>Pseudomonadati</taxon>
        <taxon>Planctomycetota</taxon>
        <taxon>Planctomycetia</taxon>
        <taxon>Planctomycetales</taxon>
        <taxon>Planctomycetaceae</taxon>
        <taxon>Calycomorphotria</taxon>
    </lineage>
</organism>
<sequence>MLPTIIVVHPKERRSKCSVQPLRGREGFVFWKFPNQGPEPLDGYVRLGYGGPEISEADHDRGLLILDGTWRLAEKMEPDFADIPVRSLPEWKTAYPRVSKLIDDPSGGLATIEALFAAYHGMGRDTTGLLDEYYWKDEFLAINSLAPSEAASPESKS</sequence>
<dbReference type="AlphaFoldDB" id="A0A517T7H3"/>
<dbReference type="Proteomes" id="UP000319976">
    <property type="component" value="Chromosome"/>
</dbReference>
<dbReference type="OrthoDB" id="267170at2"/>
<name>A0A517T7H3_9PLAN</name>
<protein>
    <recommendedName>
        <fullName evidence="3">DTW domain-containing protein</fullName>
    </recommendedName>
</protein>
<proteinExistence type="predicted"/>
<evidence type="ECO:0000313" key="2">
    <source>
        <dbReference type="Proteomes" id="UP000319976"/>
    </source>
</evidence>
<keyword evidence="2" id="KW-1185">Reference proteome</keyword>
<dbReference type="RefSeq" id="WP_145261391.1">
    <property type="nucleotide sequence ID" value="NZ_CP036316.1"/>
</dbReference>
<dbReference type="KEGG" id="chya:V22_15540"/>